<proteinExistence type="predicted"/>
<dbReference type="OrthoDB" id="9806090at2"/>
<accession>I3IR45</accession>
<feature type="transmembrane region" description="Helical" evidence="1">
    <location>
        <begin position="6"/>
        <end position="30"/>
    </location>
</feature>
<reference evidence="2 3" key="1">
    <citation type="journal article" date="2012" name="FEBS Lett.">
        <title>Anammox organism KSU-1 expresses a NirK-type copper-containing nitrite reductase instead of a NirS-type with cytochrome cd1.</title>
        <authorList>
            <person name="Hira D."/>
            <person name="Toh H."/>
            <person name="Migita C.T."/>
            <person name="Okubo H."/>
            <person name="Nishiyama T."/>
            <person name="Hattori M."/>
            <person name="Furukawa K."/>
            <person name="Fujii T."/>
        </authorList>
    </citation>
    <scope>NUCLEOTIDE SEQUENCE [LARGE SCALE GENOMIC DNA]</scope>
</reference>
<keyword evidence="3" id="KW-1185">Reference proteome</keyword>
<gene>
    <name evidence="2" type="ORF">KSU1_D0881</name>
</gene>
<keyword evidence="1" id="KW-0472">Membrane</keyword>
<comment type="caution">
    <text evidence="2">The sequence shown here is derived from an EMBL/GenBank/DDBJ whole genome shotgun (WGS) entry which is preliminary data.</text>
</comment>
<name>I3IR45_9BACT</name>
<dbReference type="AlphaFoldDB" id="I3IR45"/>
<evidence type="ECO:0000256" key="1">
    <source>
        <dbReference type="SAM" id="Phobius"/>
    </source>
</evidence>
<keyword evidence="1" id="KW-1133">Transmembrane helix</keyword>
<organism evidence="2 3">
    <name type="scientific">Candidatus Jettenia caeni</name>
    <dbReference type="NCBI Taxonomy" id="247490"/>
    <lineage>
        <taxon>Bacteria</taxon>
        <taxon>Pseudomonadati</taxon>
        <taxon>Planctomycetota</taxon>
        <taxon>Candidatus Brocadiia</taxon>
        <taxon>Candidatus Brocadiales</taxon>
        <taxon>Candidatus Brocadiaceae</taxon>
        <taxon>Candidatus Jettenia</taxon>
    </lineage>
</organism>
<dbReference type="STRING" id="247490.KSU1_D0881"/>
<dbReference type="Proteomes" id="UP000002985">
    <property type="component" value="Unassembled WGS sequence"/>
</dbReference>
<keyword evidence="1" id="KW-0812">Transmembrane</keyword>
<evidence type="ECO:0000313" key="2">
    <source>
        <dbReference type="EMBL" id="GAB64190.1"/>
    </source>
</evidence>
<dbReference type="EMBL" id="BAFH01000004">
    <property type="protein sequence ID" value="GAB64190.1"/>
    <property type="molecule type" value="Genomic_DNA"/>
</dbReference>
<protein>
    <submittedName>
        <fullName evidence="2">Uncharacterized protein</fullName>
    </submittedName>
</protein>
<sequence length="549" mass="60951">MKNVYGITLIETVITIAIMAIITMGLLLFLRIGMSHTILLQERSSVYKEASRIMDMIRSDLSTIRAVTDMEYFNDLNDDDYFNSREGKEDVILPSDDPCTFSLREDFYPPQDDNSTTFQESLLNYENLPYGITYDYVFGITNSGNTDVIYFRGSVMKGDTWVPANICYRLFKKKISGTEEDIGVDGKADEDEPGFHPVANPDPAYDNFDPIFSGTGTEGNGFFDRDPDGSGPLLSEVDQGGDGFINKAYTFELQRIITTMEDEDFGVDLIPNSQEPGYDPITNPDPNGDDVFTNPNGTEGDGQIEKTPVTRVEILSTSITAFNIFYYDRHTKQYREPKSTIKRFSYPPDIGLVGRFGTETPALFSFGGMSTDLFVDEGAQTSSSISIGDSIFLWGKGILFTVYPIFGVDTVQKKVLFGGIASPPVPSAAIQFLPAGRFDADGLLSCSQVKDGFINLKTGDQVFLQQWNTGATNFAIQPGFYTITDKRGGKLLLDLKDQEPVFGTNTVCFRAAYLPPGIKIDLRWRADQLSKNRGEPSYISLGSTIELYE</sequence>
<evidence type="ECO:0000313" key="3">
    <source>
        <dbReference type="Proteomes" id="UP000002985"/>
    </source>
</evidence>